<dbReference type="NCBIfam" id="TIGR04154">
    <property type="entry name" value="archaeo_STT3"/>
    <property type="match status" value="1"/>
</dbReference>
<dbReference type="Proteomes" id="UP000783863">
    <property type="component" value="Unassembled WGS sequence"/>
</dbReference>
<dbReference type="GO" id="GO:0004576">
    <property type="term" value="F:oligosaccharyl transferase activity"/>
    <property type="evidence" value="ECO:0007669"/>
    <property type="project" value="InterPro"/>
</dbReference>
<feature type="domain" description="Archaeal glycosylation protein B peripheral" evidence="20">
    <location>
        <begin position="855"/>
        <end position="934"/>
    </location>
</feature>
<evidence type="ECO:0000259" key="19">
    <source>
        <dbReference type="Pfam" id="PF02516"/>
    </source>
</evidence>
<evidence type="ECO:0000256" key="15">
    <source>
        <dbReference type="ARBA" id="ARBA00030679"/>
    </source>
</evidence>
<evidence type="ECO:0000256" key="3">
    <source>
        <dbReference type="ARBA" id="ARBA00004651"/>
    </source>
</evidence>
<comment type="cofactor">
    <cofactor evidence="1">
        <name>Mn(2+)</name>
        <dbReference type="ChEBI" id="CHEBI:29035"/>
    </cofactor>
</comment>
<evidence type="ECO:0000256" key="4">
    <source>
        <dbReference type="ARBA" id="ARBA00004922"/>
    </source>
</evidence>
<dbReference type="InterPro" id="IPR054479">
    <property type="entry name" value="AglB-like_core"/>
</dbReference>
<feature type="transmembrane region" description="Helical" evidence="18">
    <location>
        <begin position="301"/>
        <end position="321"/>
    </location>
</feature>
<comment type="cofactor">
    <cofactor evidence="2">
        <name>Mg(2+)</name>
        <dbReference type="ChEBI" id="CHEBI:18420"/>
    </cofactor>
</comment>
<evidence type="ECO:0000256" key="14">
    <source>
        <dbReference type="ARBA" id="ARBA00023211"/>
    </source>
</evidence>
<feature type="transmembrane region" description="Helical" evidence="18">
    <location>
        <begin position="151"/>
        <end position="168"/>
    </location>
</feature>
<feature type="domain" description="AglB-like core" evidence="21">
    <location>
        <begin position="524"/>
        <end position="637"/>
    </location>
</feature>
<keyword evidence="11" id="KW-0460">Magnesium</keyword>
<evidence type="ECO:0000256" key="9">
    <source>
        <dbReference type="ARBA" id="ARBA00022692"/>
    </source>
</evidence>
<keyword evidence="9 18" id="KW-0812">Transmembrane</keyword>
<evidence type="ECO:0000313" key="23">
    <source>
        <dbReference type="Proteomes" id="UP000783863"/>
    </source>
</evidence>
<dbReference type="PANTHER" id="PTHR13872">
    <property type="entry name" value="DOLICHYL-DIPHOSPHOOLIGOSACCHARIDE--PROTEIN GLYCOSYLTRANSFERASE SUBUNIT"/>
    <property type="match status" value="1"/>
</dbReference>
<evidence type="ECO:0000256" key="6">
    <source>
        <dbReference type="ARBA" id="ARBA00012602"/>
    </source>
</evidence>
<feature type="transmembrane region" description="Helical" evidence="18">
    <location>
        <begin position="447"/>
        <end position="465"/>
    </location>
</feature>
<dbReference type="InterPro" id="IPR041154">
    <property type="entry name" value="AglB_P1"/>
</dbReference>
<feature type="compositionally biased region" description="Low complexity" evidence="17">
    <location>
        <begin position="975"/>
        <end position="1007"/>
    </location>
</feature>
<feature type="transmembrane region" description="Helical" evidence="18">
    <location>
        <begin position="243"/>
        <end position="262"/>
    </location>
</feature>
<feature type="transmembrane region" description="Helical" evidence="18">
    <location>
        <begin position="333"/>
        <end position="352"/>
    </location>
</feature>
<keyword evidence="10" id="KW-0479">Metal-binding</keyword>
<evidence type="ECO:0000256" key="10">
    <source>
        <dbReference type="ARBA" id="ARBA00022723"/>
    </source>
</evidence>
<feature type="domain" description="Oligosaccharyl transferase STT3 N-terminal" evidence="19">
    <location>
        <begin position="49"/>
        <end position="461"/>
    </location>
</feature>
<comment type="subcellular location">
    <subcellularLocation>
        <location evidence="3">Cell membrane</location>
        <topology evidence="3">Multi-pass membrane protein</topology>
    </subcellularLocation>
</comment>
<keyword evidence="13 18" id="KW-0472">Membrane</keyword>
<dbReference type="PANTHER" id="PTHR13872:SF1">
    <property type="entry name" value="DOLICHYL-DIPHOSPHOOLIGOSACCHARIDE--PROTEIN GLYCOSYLTRANSFERASE SUBUNIT STT3B"/>
    <property type="match status" value="1"/>
</dbReference>
<dbReference type="EC" id="2.4.99.21" evidence="6"/>
<reference evidence="22" key="1">
    <citation type="submission" date="2021-06" db="EMBL/GenBank/DDBJ databases">
        <title>Halomicroarcula sp. F24A a new haloarchaeum isolated from saline soil.</title>
        <authorList>
            <person name="Duran-Viseras A."/>
            <person name="Sanchez-Porro C."/>
            <person name="Ventosa A."/>
        </authorList>
    </citation>
    <scope>NUCLEOTIDE SEQUENCE</scope>
    <source>
        <strain evidence="22">F24A</strain>
    </source>
</reference>
<organism evidence="22 23">
    <name type="scientific">Haloarcula salinisoli</name>
    <dbReference type="NCBI Taxonomy" id="2487746"/>
    <lineage>
        <taxon>Archaea</taxon>
        <taxon>Methanobacteriati</taxon>
        <taxon>Methanobacteriota</taxon>
        <taxon>Stenosarchaea group</taxon>
        <taxon>Halobacteria</taxon>
        <taxon>Halobacteriales</taxon>
        <taxon>Haloarculaceae</taxon>
        <taxon>Haloarcula</taxon>
    </lineage>
</organism>
<dbReference type="UniPathway" id="UPA00378"/>
<dbReference type="GO" id="GO:0005886">
    <property type="term" value="C:plasma membrane"/>
    <property type="evidence" value="ECO:0007669"/>
    <property type="project" value="UniProtKB-SubCell"/>
</dbReference>
<dbReference type="Pfam" id="PF02516">
    <property type="entry name" value="STT3"/>
    <property type="match status" value="1"/>
</dbReference>
<evidence type="ECO:0000256" key="18">
    <source>
        <dbReference type="SAM" id="Phobius"/>
    </source>
</evidence>
<dbReference type="Gene3D" id="2.60.40.3390">
    <property type="match status" value="1"/>
</dbReference>
<evidence type="ECO:0000256" key="13">
    <source>
        <dbReference type="ARBA" id="ARBA00023136"/>
    </source>
</evidence>
<keyword evidence="7" id="KW-0328">Glycosyltransferase</keyword>
<feature type="transmembrane region" description="Helical" evidence="18">
    <location>
        <begin position="477"/>
        <end position="497"/>
    </location>
</feature>
<dbReference type="RefSeq" id="WP_220587247.1">
    <property type="nucleotide sequence ID" value="NZ_RKLQ01000001.1"/>
</dbReference>
<feature type="transmembrane region" description="Helical" evidence="18">
    <location>
        <begin position="180"/>
        <end position="199"/>
    </location>
</feature>
<dbReference type="EMBL" id="RKLQ01000001">
    <property type="protein sequence ID" value="MBX0303027.1"/>
    <property type="molecule type" value="Genomic_DNA"/>
</dbReference>
<feature type="transmembrane region" description="Helical" evidence="18">
    <location>
        <begin position="425"/>
        <end position="441"/>
    </location>
</feature>
<evidence type="ECO:0000256" key="17">
    <source>
        <dbReference type="SAM" id="MobiDB-lite"/>
    </source>
</evidence>
<feature type="region of interest" description="Disordered" evidence="17">
    <location>
        <begin position="963"/>
        <end position="1020"/>
    </location>
</feature>
<dbReference type="Pfam" id="PF18079">
    <property type="entry name" value="AglB_L1"/>
    <property type="match status" value="1"/>
</dbReference>
<keyword evidence="12 18" id="KW-1133">Transmembrane helix</keyword>
<feature type="transmembrane region" description="Helical" evidence="18">
    <location>
        <begin position="269"/>
        <end position="289"/>
    </location>
</feature>
<accession>A0A8J8C785</accession>
<dbReference type="InterPro" id="IPR003674">
    <property type="entry name" value="Oligo_trans_STT3"/>
</dbReference>
<evidence type="ECO:0000256" key="11">
    <source>
        <dbReference type="ARBA" id="ARBA00022842"/>
    </source>
</evidence>
<comment type="catalytic activity">
    <reaction evidence="16">
        <text>an archaeal dolichyl phosphooligosaccharide + [protein]-L-asparagine = an archaeal dolichyl phosphate + a glycoprotein with the oligosaccharide chain attached by N-beta-D-glycosyl linkage to a protein L-asparagine.</text>
        <dbReference type="EC" id="2.4.99.21"/>
    </reaction>
</comment>
<dbReference type="InterPro" id="IPR026410">
    <property type="entry name" value="OlisacTrfase_arch"/>
</dbReference>
<sequence length="1020" mass="110689">MSHSRGTSAENPEPESTLDRVKTWYHVPALLLVLGFMLWNRAQNYSEYIVDGEVLFSGTDPWYHYRSTMYVVENWPATMPFDPWTYFPYGTRSGQFGTLMDQVFGTIALIIGLGDPSAHTVAMVALFAPAVMGTLAAIPTYYMGRRLAGRIGGVTAAGILALSAGLFLQRSIVGFYDHQVAEGLLQVTSILAVMVALSVGERDKPVYEQFLDRDVPALRATVGYSILAGVAISLYLWTWPPAVLLLGILGTFFLLWLTIEFVRGKSPEHAAIVGTVSLGTVAVLQLAVLQSLSISAVDHTLLQVLLAAAIAGGCVFMAWLARFVEANDYDRNLYPVAVGGILATITILTAVLTPDLFSYFVNQVLRVIGFTESPAATVTSVGEATPLDDPDRLYQYHGLALFAAIIGALLVLFNQIFDRDASADRFLMVVWFAFILAASFTQIRFGVYLVFPVAALSAVAVDYVVRWTDFSFDDGVAAYEVITIVALVLILTGPLLFAPGAAYFFSPTAVEVGEQAGPGQEPAAWTESMDWLQANSPQEGAYGTGGNGTLEYYGTYADRSDYDYGEGEYGVMSWWDYGHIITVQGERIPNANPFQQGATTAANFLLSPTETEANSVLNETDEDDAKTRYVAVDWKMANTYGGPGQGKFFAPPRFYDKSNVSRSDYFGTIRSRQSQQYFNYRTQDYYESMVVRLYEYHGSAKEPQSASQPFVYVVDWDTAATRSGQTVRATPADGSPAVKRFRTMEAARNYTESDATSQIGGFGAQPGERVSALEHYRYVGSSERSAYSSGAHNQFQLIESAFGQLPNQRSTTGDCTANQTTMPIGNQTYCQPDQAAGIMDHTNPAWTKIFERVEGGTIEGTAPANTTVEASVPMRNNVTGESFTYTQRVDVGADGRFEMTVPYSTTGYEAWGTDEGYTDVGVRAQGPYEFSIPVGPTASYPLNGTATVTEGQVIGENESATTVELTVPEGNQTVETNDTSTNTTTDGSTDGSSTDDTSTNETTTNDTAGSLARPAAEPAP</sequence>
<comment type="pathway">
    <text evidence="4">Protein modification; protein glycosylation.</text>
</comment>
<dbReference type="GO" id="GO:0046872">
    <property type="term" value="F:metal ion binding"/>
    <property type="evidence" value="ECO:0007669"/>
    <property type="project" value="UniProtKB-KW"/>
</dbReference>
<comment type="caution">
    <text evidence="22">The sequence shown here is derived from an EMBL/GenBank/DDBJ whole genome shotgun (WGS) entry which is preliminary data.</text>
</comment>
<feature type="transmembrane region" description="Helical" evidence="18">
    <location>
        <begin position="23"/>
        <end position="39"/>
    </location>
</feature>
<gene>
    <name evidence="22" type="ORF">EGD98_04995</name>
</gene>
<evidence type="ECO:0000256" key="7">
    <source>
        <dbReference type="ARBA" id="ARBA00022676"/>
    </source>
</evidence>
<evidence type="ECO:0000259" key="21">
    <source>
        <dbReference type="Pfam" id="PF22627"/>
    </source>
</evidence>
<keyword evidence="14" id="KW-0464">Manganese</keyword>
<evidence type="ECO:0000259" key="20">
    <source>
        <dbReference type="Pfam" id="PF18079"/>
    </source>
</evidence>
<evidence type="ECO:0000313" key="22">
    <source>
        <dbReference type="EMBL" id="MBX0303027.1"/>
    </source>
</evidence>
<keyword evidence="23" id="KW-1185">Reference proteome</keyword>
<proteinExistence type="inferred from homology"/>
<feature type="compositionally biased region" description="Polar residues" evidence="17">
    <location>
        <begin position="963"/>
        <end position="974"/>
    </location>
</feature>
<feature type="transmembrane region" description="Helical" evidence="18">
    <location>
        <begin position="120"/>
        <end position="144"/>
    </location>
</feature>
<evidence type="ECO:0000256" key="2">
    <source>
        <dbReference type="ARBA" id="ARBA00001946"/>
    </source>
</evidence>
<keyword evidence="8 22" id="KW-0808">Transferase</keyword>
<dbReference type="Gene3D" id="3.40.50.12610">
    <property type="match status" value="1"/>
</dbReference>
<evidence type="ECO:0000256" key="1">
    <source>
        <dbReference type="ARBA" id="ARBA00001936"/>
    </source>
</evidence>
<protein>
    <recommendedName>
        <fullName evidence="6">dolichyl-phosphooligosaccharide-protein glycotransferase</fullName>
        <ecNumber evidence="6">2.4.99.21</ecNumber>
    </recommendedName>
    <alternativeName>
        <fullName evidence="15">Oligosaccharyl transferase</fullName>
    </alternativeName>
</protein>
<dbReference type="AlphaFoldDB" id="A0A8J8C785"/>
<evidence type="ECO:0000256" key="12">
    <source>
        <dbReference type="ARBA" id="ARBA00022989"/>
    </source>
</evidence>
<name>A0A8J8C785_9EURY</name>
<comment type="similarity">
    <text evidence="5">Belongs to the STT3 family.</text>
</comment>
<feature type="transmembrane region" description="Helical" evidence="18">
    <location>
        <begin position="394"/>
        <end position="413"/>
    </location>
</feature>
<evidence type="ECO:0000256" key="5">
    <source>
        <dbReference type="ARBA" id="ARBA00010810"/>
    </source>
</evidence>
<feature type="transmembrane region" description="Helical" evidence="18">
    <location>
        <begin position="220"/>
        <end position="237"/>
    </location>
</feature>
<dbReference type="Pfam" id="PF22627">
    <property type="entry name" value="AglB_core-like"/>
    <property type="match status" value="1"/>
</dbReference>
<dbReference type="InterPro" id="IPR048307">
    <property type="entry name" value="STT3_N"/>
</dbReference>
<evidence type="ECO:0000256" key="16">
    <source>
        <dbReference type="ARBA" id="ARBA00034066"/>
    </source>
</evidence>
<evidence type="ECO:0000256" key="8">
    <source>
        <dbReference type="ARBA" id="ARBA00022679"/>
    </source>
</evidence>